<protein>
    <submittedName>
        <fullName evidence="2">Uncharacterized protein</fullName>
    </submittedName>
</protein>
<sequence precursor="true">MPRRLHLAILGLSLLAAPRYASAQTGYSPSYRVSDYFAAPGLYGTSYGYASYGVPRTYTTFSAYPGPAYGSNLPPYGFLPGRYGVGLWRPGFTAPGYVFGEPAAGYSYRTFPVVSGTTVTADQIAQRPSIGVYAPALGPGIGLYGR</sequence>
<evidence type="ECO:0000313" key="2">
    <source>
        <dbReference type="EMBL" id="QEH32888.1"/>
    </source>
</evidence>
<dbReference type="AlphaFoldDB" id="A0A5B9VX91"/>
<keyword evidence="3" id="KW-1185">Reference proteome</keyword>
<dbReference type="EMBL" id="CP042997">
    <property type="protein sequence ID" value="QEH32888.1"/>
    <property type="molecule type" value="Genomic_DNA"/>
</dbReference>
<gene>
    <name evidence="2" type="ORF">OJF2_13730</name>
</gene>
<proteinExistence type="predicted"/>
<accession>A0A5B9VX91</accession>
<feature type="chain" id="PRO_5023116138" evidence="1">
    <location>
        <begin position="24"/>
        <end position="146"/>
    </location>
</feature>
<feature type="signal peptide" evidence="1">
    <location>
        <begin position="1"/>
        <end position="23"/>
    </location>
</feature>
<dbReference type="Proteomes" id="UP000324233">
    <property type="component" value="Chromosome"/>
</dbReference>
<evidence type="ECO:0000256" key="1">
    <source>
        <dbReference type="SAM" id="SignalP"/>
    </source>
</evidence>
<name>A0A5B9VX91_9BACT</name>
<dbReference type="OrthoDB" id="288314at2"/>
<dbReference type="RefSeq" id="WP_148592400.1">
    <property type="nucleotide sequence ID" value="NZ_CP042997.1"/>
</dbReference>
<dbReference type="KEGG" id="agv:OJF2_13730"/>
<evidence type="ECO:0000313" key="3">
    <source>
        <dbReference type="Proteomes" id="UP000324233"/>
    </source>
</evidence>
<reference evidence="2 3" key="1">
    <citation type="submission" date="2019-08" db="EMBL/GenBank/DDBJ databases">
        <title>Deep-cultivation of Planctomycetes and their phenomic and genomic characterization uncovers novel biology.</title>
        <authorList>
            <person name="Wiegand S."/>
            <person name="Jogler M."/>
            <person name="Boedeker C."/>
            <person name="Pinto D."/>
            <person name="Vollmers J."/>
            <person name="Rivas-Marin E."/>
            <person name="Kohn T."/>
            <person name="Peeters S.H."/>
            <person name="Heuer A."/>
            <person name="Rast P."/>
            <person name="Oberbeckmann S."/>
            <person name="Bunk B."/>
            <person name="Jeske O."/>
            <person name="Meyerdierks A."/>
            <person name="Storesund J.E."/>
            <person name="Kallscheuer N."/>
            <person name="Luecker S."/>
            <person name="Lage O.M."/>
            <person name="Pohl T."/>
            <person name="Merkel B.J."/>
            <person name="Hornburger P."/>
            <person name="Mueller R.-W."/>
            <person name="Bruemmer F."/>
            <person name="Labrenz M."/>
            <person name="Spormann A.M."/>
            <person name="Op den Camp H."/>
            <person name="Overmann J."/>
            <person name="Amann R."/>
            <person name="Jetten M.S.M."/>
            <person name="Mascher T."/>
            <person name="Medema M.H."/>
            <person name="Devos D.P."/>
            <person name="Kaster A.-K."/>
            <person name="Ovreas L."/>
            <person name="Rohde M."/>
            <person name="Galperin M.Y."/>
            <person name="Jogler C."/>
        </authorList>
    </citation>
    <scope>NUCLEOTIDE SEQUENCE [LARGE SCALE GENOMIC DNA]</scope>
    <source>
        <strain evidence="2 3">OJF2</strain>
    </source>
</reference>
<organism evidence="2 3">
    <name type="scientific">Aquisphaera giovannonii</name>
    <dbReference type="NCBI Taxonomy" id="406548"/>
    <lineage>
        <taxon>Bacteria</taxon>
        <taxon>Pseudomonadati</taxon>
        <taxon>Planctomycetota</taxon>
        <taxon>Planctomycetia</taxon>
        <taxon>Isosphaerales</taxon>
        <taxon>Isosphaeraceae</taxon>
        <taxon>Aquisphaera</taxon>
    </lineage>
</organism>
<keyword evidence="1" id="KW-0732">Signal</keyword>